<dbReference type="AlphaFoldDB" id="A0A401ZNV6"/>
<dbReference type="PANTHER" id="PTHR33452">
    <property type="entry name" value="OXIDOREDUCTASE CATD-RELATED"/>
    <property type="match status" value="1"/>
</dbReference>
<feature type="transmembrane region" description="Helical" evidence="7">
    <location>
        <begin position="55"/>
        <end position="77"/>
    </location>
</feature>
<feature type="transmembrane region" description="Helical" evidence="7">
    <location>
        <begin position="84"/>
        <end position="102"/>
    </location>
</feature>
<gene>
    <name evidence="8" type="ORF">KDAU_58700</name>
</gene>
<keyword evidence="6 7" id="KW-0472">Membrane</keyword>
<name>A0A401ZNV6_9CHLR</name>
<evidence type="ECO:0000256" key="3">
    <source>
        <dbReference type="ARBA" id="ARBA00022475"/>
    </source>
</evidence>
<evidence type="ECO:0000256" key="5">
    <source>
        <dbReference type="ARBA" id="ARBA00022989"/>
    </source>
</evidence>
<evidence type="ECO:0000256" key="7">
    <source>
        <dbReference type="SAM" id="Phobius"/>
    </source>
</evidence>
<accession>A0A401ZNV6</accession>
<comment type="caution">
    <text evidence="8">The sequence shown here is derived from an EMBL/GenBank/DDBJ whole genome shotgun (WGS) entry which is preliminary data.</text>
</comment>
<evidence type="ECO:0008006" key="10">
    <source>
        <dbReference type="Google" id="ProtNLM"/>
    </source>
</evidence>
<organism evidence="8 9">
    <name type="scientific">Dictyobacter aurantiacus</name>
    <dbReference type="NCBI Taxonomy" id="1936993"/>
    <lineage>
        <taxon>Bacteria</taxon>
        <taxon>Bacillati</taxon>
        <taxon>Chloroflexota</taxon>
        <taxon>Ktedonobacteria</taxon>
        <taxon>Ktedonobacterales</taxon>
        <taxon>Dictyobacteraceae</taxon>
        <taxon>Dictyobacter</taxon>
    </lineage>
</organism>
<evidence type="ECO:0000256" key="2">
    <source>
        <dbReference type="ARBA" id="ARBA00006679"/>
    </source>
</evidence>
<dbReference type="Pfam" id="PF07681">
    <property type="entry name" value="DoxX"/>
    <property type="match status" value="1"/>
</dbReference>
<dbReference type="PANTHER" id="PTHR33452:SF1">
    <property type="entry name" value="INNER MEMBRANE PROTEIN YPHA-RELATED"/>
    <property type="match status" value="1"/>
</dbReference>
<feature type="transmembrane region" description="Helical" evidence="7">
    <location>
        <begin position="122"/>
        <end position="147"/>
    </location>
</feature>
<sequence length="164" mass="17643">MRLFSPPTSPMVAASLLVVRLALFTVFIVHGSQKVLGWFGGYGFPATLNGFTHGLHIPLALALLAIFTEFLAPLALLVGLLTRLAALGLACIFVVAVATVHLRNGFFMNWTGQQRGEGIEYFILAAGLVVALIISGAGSWSLDALLYQRLKAQKVMSALKPEYQ</sequence>
<keyword evidence="5 7" id="KW-1133">Transmembrane helix</keyword>
<comment type="subcellular location">
    <subcellularLocation>
        <location evidence="1">Cell membrane</location>
        <topology evidence="1">Multi-pass membrane protein</topology>
    </subcellularLocation>
</comment>
<protein>
    <recommendedName>
        <fullName evidence="10">DoxX family protein</fullName>
    </recommendedName>
</protein>
<keyword evidence="4 7" id="KW-0812">Transmembrane</keyword>
<evidence type="ECO:0000256" key="4">
    <source>
        <dbReference type="ARBA" id="ARBA00022692"/>
    </source>
</evidence>
<proteinExistence type="inferred from homology"/>
<dbReference type="GO" id="GO:0005886">
    <property type="term" value="C:plasma membrane"/>
    <property type="evidence" value="ECO:0007669"/>
    <property type="project" value="UniProtKB-SubCell"/>
</dbReference>
<dbReference type="InterPro" id="IPR032808">
    <property type="entry name" value="DoxX"/>
</dbReference>
<dbReference type="InterPro" id="IPR051907">
    <property type="entry name" value="DoxX-like_oxidoreductase"/>
</dbReference>
<dbReference type="Proteomes" id="UP000287224">
    <property type="component" value="Unassembled WGS sequence"/>
</dbReference>
<evidence type="ECO:0000256" key="6">
    <source>
        <dbReference type="ARBA" id="ARBA00023136"/>
    </source>
</evidence>
<keyword evidence="9" id="KW-1185">Reference proteome</keyword>
<evidence type="ECO:0000313" key="8">
    <source>
        <dbReference type="EMBL" id="GCE08541.1"/>
    </source>
</evidence>
<dbReference type="EMBL" id="BIFQ01000002">
    <property type="protein sequence ID" value="GCE08541.1"/>
    <property type="molecule type" value="Genomic_DNA"/>
</dbReference>
<keyword evidence="3" id="KW-1003">Cell membrane</keyword>
<evidence type="ECO:0000313" key="9">
    <source>
        <dbReference type="Proteomes" id="UP000287224"/>
    </source>
</evidence>
<evidence type="ECO:0000256" key="1">
    <source>
        <dbReference type="ARBA" id="ARBA00004651"/>
    </source>
</evidence>
<comment type="similarity">
    <text evidence="2">Belongs to the DoxX family.</text>
</comment>
<reference evidence="9" key="1">
    <citation type="submission" date="2018-12" db="EMBL/GenBank/DDBJ databases">
        <title>Tengunoibacter tsumagoiensis gen. nov., sp. nov., Dictyobacter kobayashii sp. nov., D. alpinus sp. nov., and D. joshuensis sp. nov. and description of Dictyobacteraceae fam. nov. within the order Ktedonobacterales isolated from Tengu-no-mugimeshi.</title>
        <authorList>
            <person name="Wang C.M."/>
            <person name="Zheng Y."/>
            <person name="Sakai Y."/>
            <person name="Toyoda A."/>
            <person name="Minakuchi Y."/>
            <person name="Abe K."/>
            <person name="Yokota A."/>
            <person name="Yabe S."/>
        </authorList>
    </citation>
    <scope>NUCLEOTIDE SEQUENCE [LARGE SCALE GENOMIC DNA]</scope>
    <source>
        <strain evidence="9">S-27</strain>
    </source>
</reference>
<dbReference type="RefSeq" id="WP_218031030.1">
    <property type="nucleotide sequence ID" value="NZ_BIFQ01000002.1"/>
</dbReference>